<keyword evidence="1" id="KW-0472">Membrane</keyword>
<keyword evidence="1" id="KW-1133">Transmembrane helix</keyword>
<evidence type="ECO:0000256" key="1">
    <source>
        <dbReference type="SAM" id="Phobius"/>
    </source>
</evidence>
<keyword evidence="4" id="KW-1185">Reference proteome</keyword>
<dbReference type="PANTHER" id="PTHR35797:SF1">
    <property type="entry name" value="PROTEASE"/>
    <property type="match status" value="1"/>
</dbReference>
<dbReference type="AlphaFoldDB" id="A0ABD5RGD2"/>
<accession>A0ABD5RGD2</accession>
<organism evidence="3 4">
    <name type="scientific">Salinirubrum litoreum</name>
    <dbReference type="NCBI Taxonomy" id="1126234"/>
    <lineage>
        <taxon>Archaea</taxon>
        <taxon>Methanobacteriati</taxon>
        <taxon>Methanobacteriota</taxon>
        <taxon>Stenosarchaea group</taxon>
        <taxon>Halobacteria</taxon>
        <taxon>Halobacteriales</taxon>
        <taxon>Haloferacaceae</taxon>
        <taxon>Salinirubrum</taxon>
    </lineage>
</organism>
<dbReference type="InterPro" id="IPR042150">
    <property type="entry name" value="MmRce1-like"/>
</dbReference>
<comment type="caution">
    <text evidence="3">The sequence shown here is derived from an EMBL/GenBank/DDBJ whole genome shotgun (WGS) entry which is preliminary data.</text>
</comment>
<protein>
    <submittedName>
        <fullName evidence="3">Type II CAAX prenyl endopeptidase Rce1 family protein</fullName>
    </submittedName>
</protein>
<feature type="transmembrane region" description="Helical" evidence="1">
    <location>
        <begin position="270"/>
        <end position="294"/>
    </location>
</feature>
<dbReference type="Proteomes" id="UP001596201">
    <property type="component" value="Unassembled WGS sequence"/>
</dbReference>
<feature type="transmembrane region" description="Helical" evidence="1">
    <location>
        <begin position="170"/>
        <end position="189"/>
    </location>
</feature>
<feature type="domain" description="CAAX prenyl protease 2/Lysostaphin resistance protein A-like" evidence="2">
    <location>
        <begin position="141"/>
        <end position="242"/>
    </location>
</feature>
<keyword evidence="1" id="KW-0812">Transmembrane</keyword>
<evidence type="ECO:0000313" key="4">
    <source>
        <dbReference type="Proteomes" id="UP001596201"/>
    </source>
</evidence>
<evidence type="ECO:0000313" key="3">
    <source>
        <dbReference type="EMBL" id="MFC5368886.1"/>
    </source>
</evidence>
<reference evidence="3 4" key="1">
    <citation type="journal article" date="2019" name="Int. J. Syst. Evol. Microbiol.">
        <title>The Global Catalogue of Microorganisms (GCM) 10K type strain sequencing project: providing services to taxonomists for standard genome sequencing and annotation.</title>
        <authorList>
            <consortium name="The Broad Institute Genomics Platform"/>
            <consortium name="The Broad Institute Genome Sequencing Center for Infectious Disease"/>
            <person name="Wu L."/>
            <person name="Ma J."/>
        </authorList>
    </citation>
    <scope>NUCLEOTIDE SEQUENCE [LARGE SCALE GENOMIC DNA]</scope>
    <source>
        <strain evidence="3 4">CGMCC 1.12237</strain>
    </source>
</reference>
<dbReference type="PANTHER" id="PTHR35797">
    <property type="entry name" value="PROTEASE-RELATED"/>
    <property type="match status" value="1"/>
</dbReference>
<evidence type="ECO:0000259" key="2">
    <source>
        <dbReference type="Pfam" id="PF02517"/>
    </source>
</evidence>
<feature type="transmembrane region" description="Helical" evidence="1">
    <location>
        <begin position="29"/>
        <end position="50"/>
    </location>
</feature>
<sequence length="315" mass="33654">MNTVSESGESPAGTGGDTPTTNWIARHRIAAFFLFAYAIAWGLEGVILLLGLEPSWTWWFIGGFLGPLAPAISAVVVLRASGESVRGWLRDVLRWRVHPAWYVVAIAVPFLIAYASGVVGWLLGDPIDWTAFAFDPVSIGIGIVLGTLIGGGQEELGWRGFAQPELQARYGAFGAAVIVGVFWGLWHLPQFVLPGGIRADWPAVLILSYFTGIVAFSVLLAWVFNGSGGSALLAMLMHGADNSTTGRVPLDLDVVLIGDTVNWSLLSGTYVSHALLTWLVVLLVIGVSGAGLYARRVRRRGRTARGSPEGVTGED</sequence>
<dbReference type="GO" id="GO:0004175">
    <property type="term" value="F:endopeptidase activity"/>
    <property type="evidence" value="ECO:0007669"/>
    <property type="project" value="UniProtKB-ARBA"/>
</dbReference>
<feature type="transmembrane region" description="Helical" evidence="1">
    <location>
        <begin position="99"/>
        <end position="123"/>
    </location>
</feature>
<dbReference type="Pfam" id="PF02517">
    <property type="entry name" value="Rce1-like"/>
    <property type="match status" value="1"/>
</dbReference>
<proteinExistence type="predicted"/>
<dbReference type="InterPro" id="IPR003675">
    <property type="entry name" value="Rce1/LyrA-like_dom"/>
</dbReference>
<name>A0ABD5RGD2_9EURY</name>
<dbReference type="EMBL" id="JBHSKX010000004">
    <property type="protein sequence ID" value="MFC5368886.1"/>
    <property type="molecule type" value="Genomic_DNA"/>
</dbReference>
<gene>
    <name evidence="3" type="ORF">ACFPJ5_18325</name>
</gene>
<dbReference type="GO" id="GO:0080120">
    <property type="term" value="P:CAAX-box protein maturation"/>
    <property type="evidence" value="ECO:0007669"/>
    <property type="project" value="UniProtKB-ARBA"/>
</dbReference>
<dbReference type="RefSeq" id="WP_380700351.1">
    <property type="nucleotide sequence ID" value="NZ_JBHSKX010000004.1"/>
</dbReference>
<feature type="transmembrane region" description="Helical" evidence="1">
    <location>
        <begin position="201"/>
        <end position="224"/>
    </location>
</feature>
<feature type="transmembrane region" description="Helical" evidence="1">
    <location>
        <begin position="56"/>
        <end position="78"/>
    </location>
</feature>
<feature type="transmembrane region" description="Helical" evidence="1">
    <location>
        <begin position="129"/>
        <end position="149"/>
    </location>
</feature>